<evidence type="ECO:0000259" key="1">
    <source>
        <dbReference type="Pfam" id="PF19259"/>
    </source>
</evidence>
<feature type="domain" description="Ty3 transposon capsid-like protein" evidence="1">
    <location>
        <begin position="39"/>
        <end position="191"/>
    </location>
</feature>
<dbReference type="CDD" id="cd00303">
    <property type="entry name" value="retropepsin_like"/>
    <property type="match status" value="1"/>
</dbReference>
<keyword evidence="3" id="KW-1185">Reference proteome</keyword>
<organism evidence="2 3">
    <name type="scientific">Loxostege sticticalis</name>
    <name type="common">Beet webworm moth</name>
    <dbReference type="NCBI Taxonomy" id="481309"/>
    <lineage>
        <taxon>Eukaryota</taxon>
        <taxon>Metazoa</taxon>
        <taxon>Ecdysozoa</taxon>
        <taxon>Arthropoda</taxon>
        <taxon>Hexapoda</taxon>
        <taxon>Insecta</taxon>
        <taxon>Pterygota</taxon>
        <taxon>Neoptera</taxon>
        <taxon>Endopterygota</taxon>
        <taxon>Lepidoptera</taxon>
        <taxon>Glossata</taxon>
        <taxon>Ditrysia</taxon>
        <taxon>Pyraloidea</taxon>
        <taxon>Crambidae</taxon>
        <taxon>Pyraustinae</taxon>
        <taxon>Loxostege</taxon>
    </lineage>
</organism>
<dbReference type="InterPro" id="IPR021109">
    <property type="entry name" value="Peptidase_aspartic_dom_sf"/>
</dbReference>
<protein>
    <recommendedName>
        <fullName evidence="1">Ty3 transposon capsid-like protein domain-containing protein</fullName>
    </recommendedName>
</protein>
<comment type="caution">
    <text evidence="2">The sequence shown here is derived from an EMBL/GenBank/DDBJ whole genome shotgun (WGS) entry which is preliminary data.</text>
</comment>
<dbReference type="EMBL" id="JBEUOH010000012">
    <property type="protein sequence ID" value="KAL0880574.1"/>
    <property type="molecule type" value="Genomic_DNA"/>
</dbReference>
<gene>
    <name evidence="2" type="ORF">ABMA27_001805</name>
</gene>
<dbReference type="Gene3D" id="2.40.70.10">
    <property type="entry name" value="Acid Proteases"/>
    <property type="match status" value="1"/>
</dbReference>
<name>A0ABR3HVI2_LOXSC</name>
<accession>A0ABR3HVI2</accession>
<sequence>MANVSFTDDQFRDLLGALSSRHSTPPPVPCKTGSFALCTARYDGARDTSLVEAFIATIVTYKNIENVTDSNAIEGLTLLLTGEASVWWLGVKSDVSTWSEAISLIRNTFAPKKPAYKIYEEIVTVKQSAPRETELFVARKRALMAELPKPHLLTSQCLDLLYASLHVVIRDRIPRDTVTTFDEFLQKARQIDEVLAERTHNKDVGSHPGKRVRCNFCRAFGHVEDKCRKKEANTQKPQISTNNLVQYKPVPTTKITCYGCGEPGVVRSKCAKCNAGTKIGSVEVGFYALDPSLCEITRLRPTVDIQIGGVKGRAHLDTGAKLSVASYSLYSLLERKGTKFITETATITLADGLRRRQLIKRCSVPVVMGGRTVQTNFIVLPESHDNRTLLGVDFIQDANIVLNLPQLLYHFLDKPGVKFNLINEVDETNSMTALEPMLSPINTTPSSEVKTPKKYTESLIASSYGPPALIGFETPPASPTRGSPQLEGYSPRFVGSLFRDAQMAINMTDVELSPNSSNIFGPSVDIATISVEYGTNLDNEQRLRYRRCSGPGGGRR</sequence>
<proteinExistence type="predicted"/>
<evidence type="ECO:0000313" key="3">
    <source>
        <dbReference type="Proteomes" id="UP001549920"/>
    </source>
</evidence>
<dbReference type="InterPro" id="IPR045358">
    <property type="entry name" value="Ty3_capsid"/>
</dbReference>
<dbReference type="Pfam" id="PF19259">
    <property type="entry name" value="Ty3_capsid"/>
    <property type="match status" value="1"/>
</dbReference>
<dbReference type="Proteomes" id="UP001549920">
    <property type="component" value="Unassembled WGS sequence"/>
</dbReference>
<dbReference type="SUPFAM" id="SSF50630">
    <property type="entry name" value="Acid proteases"/>
    <property type="match status" value="1"/>
</dbReference>
<reference evidence="2 3" key="1">
    <citation type="submission" date="2024-06" db="EMBL/GenBank/DDBJ databases">
        <title>A chromosome-level genome assembly of beet webworm, Loxostege sticticalis.</title>
        <authorList>
            <person name="Zhang Y."/>
        </authorList>
    </citation>
    <scope>NUCLEOTIDE SEQUENCE [LARGE SCALE GENOMIC DNA]</scope>
    <source>
        <strain evidence="2">AQ026</strain>
        <tissue evidence="2">Whole body</tissue>
    </source>
</reference>
<evidence type="ECO:0000313" key="2">
    <source>
        <dbReference type="EMBL" id="KAL0880574.1"/>
    </source>
</evidence>